<proteinExistence type="predicted"/>
<evidence type="ECO:0000313" key="4">
    <source>
        <dbReference type="EMBL" id="QNR85951.1"/>
    </source>
</evidence>
<keyword evidence="1" id="KW-0472">Membrane</keyword>
<gene>
    <name evidence="4" type="ORF">H9N25_05775</name>
</gene>
<dbReference type="Pfam" id="PF04773">
    <property type="entry name" value="FecR"/>
    <property type="match status" value="1"/>
</dbReference>
<dbReference type="RefSeq" id="WP_169502106.1">
    <property type="nucleotide sequence ID" value="NZ_CP061171.1"/>
</dbReference>
<dbReference type="PIRSF" id="PIRSF018266">
    <property type="entry name" value="FecR"/>
    <property type="match status" value="1"/>
</dbReference>
<protein>
    <submittedName>
        <fullName evidence="4">DUF4974 domain-containing protein</fullName>
    </submittedName>
</protein>
<feature type="domain" description="Protein FecR C-terminal" evidence="3">
    <location>
        <begin position="311"/>
        <end position="377"/>
    </location>
</feature>
<dbReference type="InterPro" id="IPR012373">
    <property type="entry name" value="Ferrdict_sens_TM"/>
</dbReference>
<reference evidence="4 5" key="1">
    <citation type="submission" date="2020-09" db="EMBL/GenBank/DDBJ databases">
        <title>Pedobacter sp. SW-16 isolated from soil near Yeocheon.</title>
        <authorList>
            <person name="Im H.S."/>
            <person name="Joung Y."/>
            <person name="Lee S.-S."/>
        </authorList>
    </citation>
    <scope>NUCLEOTIDE SEQUENCE [LARGE SCALE GENOMIC DNA]</scope>
    <source>
        <strain evidence="4 5">SW-16</strain>
    </source>
</reference>
<dbReference type="EMBL" id="CP061171">
    <property type="protein sequence ID" value="QNR85951.1"/>
    <property type="molecule type" value="Genomic_DNA"/>
</dbReference>
<evidence type="ECO:0000259" key="2">
    <source>
        <dbReference type="Pfam" id="PF04773"/>
    </source>
</evidence>
<name>A0ABX6TKB8_9SPHI</name>
<dbReference type="PANTHER" id="PTHR30273">
    <property type="entry name" value="PERIPLASMIC SIGNAL SENSOR AND SIGMA FACTOR ACTIVATOR FECR-RELATED"/>
    <property type="match status" value="1"/>
</dbReference>
<dbReference type="InterPro" id="IPR032508">
    <property type="entry name" value="FecR_C"/>
</dbReference>
<keyword evidence="1" id="KW-1133">Transmembrane helix</keyword>
<dbReference type="Proteomes" id="UP000516439">
    <property type="component" value="Chromosome"/>
</dbReference>
<keyword evidence="1" id="KW-0812">Transmembrane</keyword>
<evidence type="ECO:0000256" key="1">
    <source>
        <dbReference type="SAM" id="Phobius"/>
    </source>
</evidence>
<dbReference type="InterPro" id="IPR006860">
    <property type="entry name" value="FecR"/>
</dbReference>
<dbReference type="Pfam" id="PF16344">
    <property type="entry name" value="FecR_C"/>
    <property type="match status" value="1"/>
</dbReference>
<dbReference type="Gene3D" id="3.55.50.30">
    <property type="match status" value="1"/>
</dbReference>
<evidence type="ECO:0000259" key="3">
    <source>
        <dbReference type="Pfam" id="PF16344"/>
    </source>
</evidence>
<feature type="domain" description="FecR protein" evidence="2">
    <location>
        <begin position="173"/>
        <end position="267"/>
    </location>
</feature>
<dbReference type="PANTHER" id="PTHR30273:SF2">
    <property type="entry name" value="PROTEIN FECR"/>
    <property type="match status" value="1"/>
</dbReference>
<dbReference type="Gene3D" id="2.60.120.1440">
    <property type="match status" value="1"/>
</dbReference>
<accession>A0ABX6TKB8</accession>
<sequence length="379" mass="42117">MNQIELQSLLEKYLKGNCTPNEIVLLESWYLAKSKQDKLPIEEKELLLYKELIWQNIQPNIDVIEKPATNHYRFWIGISVAASITFALFIGGYYLIRYQSKERASAQLKQDILPGTNKAILVLSNGKQISLASVQAGVIAQEGSITVKKQGTNILSYKQLSSGNIGKSLAYNTISTPNGGQWPVIELPDGTRAFLDAASSISFPVSFSKERKVAITGQVYFEVVHDSKKPFRVTVKGITIEDLGTSFNINAYDNESAIKTTLIEGSVSVAKRNQTLIIKPGEQALASAGNENILAKQVDVDEIIAWKNGLFQFNHTNIDVVMRQIARWYDVEIVYKEDVSDISFTGSLSRNLKLSKSLQILSITGLHFKIEGEKIIITA</sequence>
<keyword evidence="5" id="KW-1185">Reference proteome</keyword>
<evidence type="ECO:0000313" key="5">
    <source>
        <dbReference type="Proteomes" id="UP000516439"/>
    </source>
</evidence>
<organism evidence="4 5">
    <name type="scientific">Pedobacter riviphilus</name>
    <dbReference type="NCBI Taxonomy" id="2766984"/>
    <lineage>
        <taxon>Bacteria</taxon>
        <taxon>Pseudomonadati</taxon>
        <taxon>Bacteroidota</taxon>
        <taxon>Sphingobacteriia</taxon>
        <taxon>Sphingobacteriales</taxon>
        <taxon>Sphingobacteriaceae</taxon>
        <taxon>Pedobacter</taxon>
    </lineage>
</organism>
<feature type="transmembrane region" description="Helical" evidence="1">
    <location>
        <begin position="74"/>
        <end position="96"/>
    </location>
</feature>